<sequence length="303" mass="35153">MKRDDCTDKVYKAPDCSHSQGTARSVYSCITTTNMSARKLSGVMMRRKSSEGLLDTADDLAEKLDCLGDILEEIDHKYSEAVEQECVNEKEHGTNVRLYRRLKEGLESARTLIGCLRREKWRLNRRRMSVELRLDEMEDYKQHVKTDMSSLNDTVDVLSMRLVQLENDLVEQQEIQEDLEAERAELQEQVIRLELKCKDLQEEKNVFQEEVKSIKRQRSNASLQLENDELLSDLEVLQEENKNLKEMIRALEDANNPKNQDGGSYMNGYRNLQNIEKNNNKLPNKTNFESALLINEQSESTSL</sequence>
<evidence type="ECO:0000313" key="3">
    <source>
        <dbReference type="RefSeq" id="XP_022334933.1"/>
    </source>
</evidence>
<proteinExistence type="predicted"/>
<dbReference type="AlphaFoldDB" id="A0A8B8E5H3"/>
<organism evidence="2 3">
    <name type="scientific">Crassostrea virginica</name>
    <name type="common">Eastern oyster</name>
    <dbReference type="NCBI Taxonomy" id="6565"/>
    <lineage>
        <taxon>Eukaryota</taxon>
        <taxon>Metazoa</taxon>
        <taxon>Spiralia</taxon>
        <taxon>Lophotrochozoa</taxon>
        <taxon>Mollusca</taxon>
        <taxon>Bivalvia</taxon>
        <taxon>Autobranchia</taxon>
        <taxon>Pteriomorphia</taxon>
        <taxon>Ostreida</taxon>
        <taxon>Ostreoidea</taxon>
        <taxon>Ostreidae</taxon>
        <taxon>Crassostrea</taxon>
    </lineage>
</organism>
<feature type="coiled-coil region" evidence="1">
    <location>
        <begin position="148"/>
        <end position="254"/>
    </location>
</feature>
<dbReference type="Gene3D" id="1.10.287.1490">
    <property type="match status" value="1"/>
</dbReference>
<reference evidence="3" key="1">
    <citation type="submission" date="2025-08" db="UniProtKB">
        <authorList>
            <consortium name="RefSeq"/>
        </authorList>
    </citation>
    <scope>IDENTIFICATION</scope>
    <source>
        <tissue evidence="3">Whole sample</tissue>
    </source>
</reference>
<keyword evidence="1" id="KW-0175">Coiled coil</keyword>
<evidence type="ECO:0000256" key="1">
    <source>
        <dbReference type="SAM" id="Coils"/>
    </source>
</evidence>
<dbReference type="GeneID" id="111131613"/>
<evidence type="ECO:0000313" key="2">
    <source>
        <dbReference type="Proteomes" id="UP000694844"/>
    </source>
</evidence>
<protein>
    <submittedName>
        <fullName evidence="3">Leucine-rich repeat-containing protein DDB_G0290503</fullName>
    </submittedName>
</protein>
<name>A0A8B8E5H3_CRAVI</name>
<dbReference type="Proteomes" id="UP000694844">
    <property type="component" value="Chromosome 4"/>
</dbReference>
<keyword evidence="2" id="KW-1185">Reference proteome</keyword>
<dbReference type="KEGG" id="cvn:111131613"/>
<gene>
    <name evidence="3" type="primary">LOC111131613</name>
</gene>
<dbReference type="OrthoDB" id="6079962at2759"/>
<dbReference type="RefSeq" id="XP_022334933.1">
    <property type="nucleotide sequence ID" value="XM_022479225.1"/>
</dbReference>
<accession>A0A8B8E5H3</accession>